<feature type="compositionally biased region" description="Low complexity" evidence="2">
    <location>
        <begin position="1"/>
        <end position="22"/>
    </location>
</feature>
<evidence type="ECO:0000313" key="3">
    <source>
        <dbReference type="EMBL" id="KAF5599515.1"/>
    </source>
</evidence>
<proteinExistence type="predicted"/>
<evidence type="ECO:0000313" key="4">
    <source>
        <dbReference type="Proteomes" id="UP000544095"/>
    </source>
</evidence>
<feature type="coiled-coil region" evidence="1">
    <location>
        <begin position="64"/>
        <end position="112"/>
    </location>
</feature>
<name>A0A8H5PLY9_9HYPO</name>
<evidence type="ECO:0000256" key="2">
    <source>
        <dbReference type="SAM" id="MobiDB-lite"/>
    </source>
</evidence>
<organism evidence="3 4">
    <name type="scientific">Fusarium pseudoanthophilum</name>
    <dbReference type="NCBI Taxonomy" id="48495"/>
    <lineage>
        <taxon>Eukaryota</taxon>
        <taxon>Fungi</taxon>
        <taxon>Dikarya</taxon>
        <taxon>Ascomycota</taxon>
        <taxon>Pezizomycotina</taxon>
        <taxon>Sordariomycetes</taxon>
        <taxon>Hypocreomycetidae</taxon>
        <taxon>Hypocreales</taxon>
        <taxon>Nectriaceae</taxon>
        <taxon>Fusarium</taxon>
        <taxon>Fusarium fujikuroi species complex</taxon>
    </lineage>
</organism>
<feature type="region of interest" description="Disordered" evidence="2">
    <location>
        <begin position="1"/>
        <end position="51"/>
    </location>
</feature>
<feature type="compositionally biased region" description="Basic residues" evidence="2">
    <location>
        <begin position="341"/>
        <end position="360"/>
    </location>
</feature>
<feature type="region of interest" description="Disordered" evidence="2">
    <location>
        <begin position="313"/>
        <end position="360"/>
    </location>
</feature>
<protein>
    <submittedName>
        <fullName evidence="3">Uncharacterized protein</fullName>
    </submittedName>
</protein>
<dbReference type="AlphaFoldDB" id="A0A8H5PLY9"/>
<feature type="compositionally biased region" description="Basic and acidic residues" evidence="2">
    <location>
        <begin position="328"/>
        <end position="340"/>
    </location>
</feature>
<dbReference type="EMBL" id="JAAOAR010000150">
    <property type="protein sequence ID" value="KAF5599515.1"/>
    <property type="molecule type" value="Genomic_DNA"/>
</dbReference>
<dbReference type="Proteomes" id="UP000544095">
    <property type="component" value="Unassembled WGS sequence"/>
</dbReference>
<feature type="compositionally biased region" description="Polar residues" evidence="2">
    <location>
        <begin position="38"/>
        <end position="51"/>
    </location>
</feature>
<reference evidence="3 4" key="1">
    <citation type="submission" date="2020-05" db="EMBL/GenBank/DDBJ databases">
        <title>Identification and distribution of gene clusters putatively required for synthesis of sphingolipid metabolism inhibitors in phylogenetically diverse species of the filamentous fungus Fusarium.</title>
        <authorList>
            <person name="Kim H.-S."/>
            <person name="Busman M."/>
            <person name="Brown D.W."/>
            <person name="Divon H."/>
            <person name="Uhlig S."/>
            <person name="Proctor R.H."/>
        </authorList>
    </citation>
    <scope>NUCLEOTIDE SEQUENCE [LARGE SCALE GENOMIC DNA]</scope>
    <source>
        <strain evidence="3 4">NRRL 25211</strain>
    </source>
</reference>
<sequence>MPFLELTAPAPATPESASTVSSEDNKMVARTAPAPASAETTNTPSPEVDVNNTDQAFDKMITHLNAMRAKVQALELQNTQLKAQVESEKSSKEQLSKKFDETNNNSRAAELEAATKIQSLELKSSDLEAQVEYEMSVKEHYSDNLKEANKNWHSAQLEATAKDAELGRVRERLQLVEAQAAEQEQLHTVREQNIELQARFRLQFMLTTHQHVQTLKHMMHDWKMQVQQKIDEEYQNNKLKANDADGALDAEYERLKALIEGYEYIIVNINKGNEKFVAQIKHLREAENITLISDLTATRFEAFLNERVKAEFDSQKTDDVADDSIEIPTEKKEVTKAERKAAKKAAQKAAKKAKKATAKK</sequence>
<keyword evidence="4" id="KW-1185">Reference proteome</keyword>
<comment type="caution">
    <text evidence="3">The sequence shown here is derived from an EMBL/GenBank/DDBJ whole genome shotgun (WGS) entry which is preliminary data.</text>
</comment>
<accession>A0A8H5PLY9</accession>
<keyword evidence="1" id="KW-0175">Coiled coil</keyword>
<evidence type="ECO:0000256" key="1">
    <source>
        <dbReference type="SAM" id="Coils"/>
    </source>
</evidence>
<gene>
    <name evidence="3" type="ORF">FPANT_3349</name>
</gene>